<proteinExistence type="predicted"/>
<gene>
    <name evidence="2" type="ORF">E7V67_011610</name>
</gene>
<dbReference type="Proteomes" id="UP000321323">
    <property type="component" value="Chromosome"/>
</dbReference>
<evidence type="ECO:0008006" key="4">
    <source>
        <dbReference type="Google" id="ProtNLM"/>
    </source>
</evidence>
<organism evidence="2 3">
    <name type="scientific">[Empedobacter] haloabium</name>
    <dbReference type="NCBI Taxonomy" id="592317"/>
    <lineage>
        <taxon>Bacteria</taxon>
        <taxon>Pseudomonadati</taxon>
        <taxon>Pseudomonadota</taxon>
        <taxon>Betaproteobacteria</taxon>
        <taxon>Burkholderiales</taxon>
        <taxon>Oxalobacteraceae</taxon>
        <taxon>Telluria group</taxon>
        <taxon>Telluria group incertae sedis</taxon>
    </lineage>
</organism>
<feature type="region of interest" description="Disordered" evidence="1">
    <location>
        <begin position="1"/>
        <end position="27"/>
    </location>
</feature>
<sequence>MPMPQTNVTAFDGINTPTRNDPANWNDRAEDGWARLKPGGDQMNVLAGQMNNMATSANEAAETATTKAGEAAQSAADAAGSASGAAQSAGDASASAEQAAESAAAAAALVNALTASSSTSLTISLGAKTLVTQSGKQFAPGTDLKIADVANAANAMYATVTSYTGTSLQVNVTSVTGSGTIAAWNISVSGQRGPTGATGGVTGGTLEGALWAKKGTDVASGTAPGAVEVWTTGGEFFTLTGSATITGLAAAPQAGAEVRVLVSGTPTLTAGASLVIKGVPSGQSYTCAPGDELDIWAETTTKFRVAITRANGAATADGGLLHVVDQKPNATPGGTNAGNTDTARTLNTVLVSTIAGAQLASNQVTLPMGTYDITARAPFNNVGMNRLTWWNVTDNSPAIYGPSAGGTAPGSAFVSGRVTITAQKVFELRHFTSTNNNSTGLGMHVGASNAAPEVYATLEIRKVA</sequence>
<dbReference type="EMBL" id="CP136508">
    <property type="protein sequence ID" value="WUR15716.1"/>
    <property type="molecule type" value="Genomic_DNA"/>
</dbReference>
<name>A0ABZ1USL7_9BURK</name>
<reference evidence="2 3" key="1">
    <citation type="journal article" date="2019" name="Int. J. Syst. Evol. Microbiol.">
        <title>The Draft Whole-Genome Sequence of the Antibiotic Producer Empedobacter haloabium ATCC 31962 Provides Indications for Its Taxonomic Reclassification.</title>
        <authorList>
            <person name="Miess H."/>
            <person name="Arlt P."/>
            <person name="Apel A.K."/>
            <person name="Weber T."/>
            <person name="Nieselt K."/>
            <person name="Hanssen F."/>
            <person name="Czemmel S."/>
            <person name="Nahnsen S."/>
            <person name="Gross H."/>
        </authorList>
    </citation>
    <scope>NUCLEOTIDE SEQUENCE [LARGE SCALE GENOMIC DNA]</scope>
    <source>
        <strain evidence="2 3">ATCC 31962</strain>
    </source>
</reference>
<evidence type="ECO:0000313" key="2">
    <source>
        <dbReference type="EMBL" id="WUR15716.1"/>
    </source>
</evidence>
<accession>A0ABZ1USL7</accession>
<feature type="compositionally biased region" description="Polar residues" evidence="1">
    <location>
        <begin position="1"/>
        <end position="23"/>
    </location>
</feature>
<evidence type="ECO:0000256" key="1">
    <source>
        <dbReference type="SAM" id="MobiDB-lite"/>
    </source>
</evidence>
<evidence type="ECO:0000313" key="3">
    <source>
        <dbReference type="Proteomes" id="UP000321323"/>
    </source>
</evidence>
<keyword evidence="3" id="KW-1185">Reference proteome</keyword>
<protein>
    <recommendedName>
        <fullName evidence="4">Minor tail protein</fullName>
    </recommendedName>
</protein>